<evidence type="ECO:0000313" key="2">
    <source>
        <dbReference type="EMBL" id="PRP76443.1"/>
    </source>
</evidence>
<dbReference type="InterPro" id="IPR052999">
    <property type="entry name" value="PTS1_Protein"/>
</dbReference>
<gene>
    <name evidence="2" type="ORF">PROFUN_12055</name>
</gene>
<protein>
    <submittedName>
        <fullName evidence="2">Uncharacterized protein</fullName>
    </submittedName>
</protein>
<evidence type="ECO:0000256" key="1">
    <source>
        <dbReference type="SAM" id="SignalP"/>
    </source>
</evidence>
<feature type="signal peptide" evidence="1">
    <location>
        <begin position="1"/>
        <end position="21"/>
    </location>
</feature>
<organism evidence="2 3">
    <name type="scientific">Planoprotostelium fungivorum</name>
    <dbReference type="NCBI Taxonomy" id="1890364"/>
    <lineage>
        <taxon>Eukaryota</taxon>
        <taxon>Amoebozoa</taxon>
        <taxon>Evosea</taxon>
        <taxon>Variosea</taxon>
        <taxon>Cavosteliida</taxon>
        <taxon>Cavosteliaceae</taxon>
        <taxon>Planoprotostelium</taxon>
    </lineage>
</organism>
<dbReference type="Gene3D" id="1.20.1290.10">
    <property type="entry name" value="AhpD-like"/>
    <property type="match status" value="1"/>
</dbReference>
<dbReference type="InParanoid" id="A0A2P6MXN7"/>
<reference evidence="2 3" key="1">
    <citation type="journal article" date="2018" name="Genome Biol. Evol.">
        <title>Multiple Roots of Fruiting Body Formation in Amoebozoa.</title>
        <authorList>
            <person name="Hillmann F."/>
            <person name="Forbes G."/>
            <person name="Novohradska S."/>
            <person name="Ferling I."/>
            <person name="Riege K."/>
            <person name="Groth M."/>
            <person name="Westermann M."/>
            <person name="Marz M."/>
            <person name="Spaller T."/>
            <person name="Winckler T."/>
            <person name="Schaap P."/>
            <person name="Glockner G."/>
        </authorList>
    </citation>
    <scope>NUCLEOTIDE SEQUENCE [LARGE SCALE GENOMIC DNA]</scope>
    <source>
        <strain evidence="2 3">Jena</strain>
    </source>
</reference>
<feature type="chain" id="PRO_5015119559" evidence="1">
    <location>
        <begin position="22"/>
        <end position="520"/>
    </location>
</feature>
<dbReference type="Proteomes" id="UP000241769">
    <property type="component" value="Unassembled WGS sequence"/>
</dbReference>
<dbReference type="STRING" id="1890364.A0A2P6MXN7"/>
<dbReference type="SUPFAM" id="SSF69118">
    <property type="entry name" value="AhpD-like"/>
    <property type="match status" value="1"/>
</dbReference>
<keyword evidence="3" id="KW-1185">Reference proteome</keyword>
<name>A0A2P6MXN7_9EUKA</name>
<dbReference type="InterPro" id="IPR029032">
    <property type="entry name" value="AhpD-like"/>
</dbReference>
<proteinExistence type="predicted"/>
<dbReference type="EMBL" id="MDYQ01000326">
    <property type="protein sequence ID" value="PRP76443.1"/>
    <property type="molecule type" value="Genomic_DNA"/>
</dbReference>
<sequence length="520" mass="58419">MADWLQWSYSTILLLIPTCSCFSQWSNLEIPYLKDNLCFWRCIAIALYESSCQNTTVYCSKRPICYTMWNVVDFEKITSHQKKACLESDQYLLSVSLQNPKKRPHKYCIFVWKFIRPQKKASNPSSLMAQSARNTKVVPQTTIFALCRTVSLRRSRFTIEYLIQSDASSESFSDLMKKVRMLYPDASSPTSLFPILSTVSIIPLNRPELTSELYKEVVIGLSHAGEDEIFTHARRMREALIKSWPLVGFPYVINCMHAFKSAAATSEHGQVIHHSKLKRPANPTTDPTEAMRLRQAGRGLFDNIYRHNSERVLNALRSSSSDLHNSAVEIAYGLVLSPSHILSNKETGLLELTGCVVMGCGPQAKGHMMGAKNMGATAEEVEIFSSSIWITQLFTGGKQRVLQDEKVQDEMGQECPHDNLMAEAEEEGFSNYRVVNRHFQLNTQASTSPSPNMPPKAYETPADLAQAAKDYGGDTQREQMFYISQTGSAGQKACLREEGLSTSNINKAFLDAAKDILKNN</sequence>
<accession>A0A2P6MXN7</accession>
<keyword evidence="1" id="KW-0732">Signal</keyword>
<dbReference type="PANTHER" id="PTHR28180">
    <property type="entry name" value="CONSERVED MITOCHONDRIAL PROTEIN-RELATED"/>
    <property type="match status" value="1"/>
</dbReference>
<dbReference type="PANTHER" id="PTHR28180:SF2">
    <property type="entry name" value="PEROXISOMAL PROTEIN 2"/>
    <property type="match status" value="1"/>
</dbReference>
<comment type="caution">
    <text evidence="2">The sequence shown here is derived from an EMBL/GenBank/DDBJ whole genome shotgun (WGS) entry which is preliminary data.</text>
</comment>
<dbReference type="OrthoDB" id="5537330at2759"/>
<dbReference type="AlphaFoldDB" id="A0A2P6MXN7"/>
<evidence type="ECO:0000313" key="3">
    <source>
        <dbReference type="Proteomes" id="UP000241769"/>
    </source>
</evidence>